<dbReference type="GO" id="GO:0008168">
    <property type="term" value="F:methyltransferase activity"/>
    <property type="evidence" value="ECO:0007669"/>
    <property type="project" value="UniProtKB-KW"/>
</dbReference>
<proteinExistence type="predicted"/>
<dbReference type="GO" id="GO:0032259">
    <property type="term" value="P:methylation"/>
    <property type="evidence" value="ECO:0007669"/>
    <property type="project" value="UniProtKB-KW"/>
</dbReference>
<evidence type="ECO:0000259" key="1">
    <source>
        <dbReference type="Pfam" id="PF08241"/>
    </source>
</evidence>
<evidence type="ECO:0000313" key="2">
    <source>
        <dbReference type="EMBL" id="GGA57408.1"/>
    </source>
</evidence>
<dbReference type="SUPFAM" id="SSF53335">
    <property type="entry name" value="S-adenosyl-L-methionine-dependent methyltransferases"/>
    <property type="match status" value="1"/>
</dbReference>
<organism evidence="2 3">
    <name type="scientific">Kroppenstedtia guangzhouensis</name>
    <dbReference type="NCBI Taxonomy" id="1274356"/>
    <lineage>
        <taxon>Bacteria</taxon>
        <taxon>Bacillati</taxon>
        <taxon>Bacillota</taxon>
        <taxon>Bacilli</taxon>
        <taxon>Bacillales</taxon>
        <taxon>Thermoactinomycetaceae</taxon>
        <taxon>Kroppenstedtia</taxon>
    </lineage>
</organism>
<dbReference type="InterPro" id="IPR052356">
    <property type="entry name" value="Thiol_S-MT"/>
</dbReference>
<reference evidence="3" key="1">
    <citation type="journal article" date="2019" name="Int. J. Syst. Evol. Microbiol.">
        <title>The Global Catalogue of Microorganisms (GCM) 10K type strain sequencing project: providing services to taxonomists for standard genome sequencing and annotation.</title>
        <authorList>
            <consortium name="The Broad Institute Genomics Platform"/>
            <consortium name="The Broad Institute Genome Sequencing Center for Infectious Disease"/>
            <person name="Wu L."/>
            <person name="Ma J."/>
        </authorList>
    </citation>
    <scope>NUCLEOTIDE SEQUENCE [LARGE SCALE GENOMIC DNA]</scope>
    <source>
        <strain evidence="3">CGMCC 1.12404</strain>
    </source>
</reference>
<dbReference type="InterPro" id="IPR013216">
    <property type="entry name" value="Methyltransf_11"/>
</dbReference>
<dbReference type="Gene3D" id="3.40.50.150">
    <property type="entry name" value="Vaccinia Virus protein VP39"/>
    <property type="match status" value="1"/>
</dbReference>
<dbReference type="RefSeq" id="WP_009710694.1">
    <property type="nucleotide sequence ID" value="NZ_BMEX01000024.1"/>
</dbReference>
<feature type="domain" description="Methyltransferase type 11" evidence="1">
    <location>
        <begin position="37"/>
        <end position="129"/>
    </location>
</feature>
<dbReference type="PANTHER" id="PTHR45036:SF1">
    <property type="entry name" value="METHYLTRANSFERASE LIKE 7A"/>
    <property type="match status" value="1"/>
</dbReference>
<dbReference type="PANTHER" id="PTHR45036">
    <property type="entry name" value="METHYLTRANSFERASE LIKE 7B"/>
    <property type="match status" value="1"/>
</dbReference>
<accession>A0ABQ1H3L7</accession>
<keyword evidence="2" id="KW-0808">Transferase</keyword>
<keyword evidence="2" id="KW-0489">Methyltransferase</keyword>
<dbReference type="InterPro" id="IPR029063">
    <property type="entry name" value="SAM-dependent_MTases_sf"/>
</dbReference>
<protein>
    <submittedName>
        <fullName evidence="2">Methyltransferase</fullName>
    </submittedName>
</protein>
<evidence type="ECO:0000313" key="3">
    <source>
        <dbReference type="Proteomes" id="UP000617979"/>
    </source>
</evidence>
<keyword evidence="3" id="KW-1185">Reference proteome</keyword>
<sequence>MGERFATVYDAMMAPLERSRFAKVRGSLVGDLEGHVLEVGSGTGLNFPHYRSADEVTALEPERSMSEKSLTRIRSARVPIRIVTAGAEEMPFQDQAFDAVIGTLVLCTIPEPEQALREVRRVCKPGGIVKFFEHVRMQYSIPAKLQDWLTPFWKRVCDGCHLNRDTLGLIQESGLRIEKVSGFYGDLFQMIEAINIPDDESECDTS</sequence>
<comment type="caution">
    <text evidence="2">The sequence shown here is derived from an EMBL/GenBank/DDBJ whole genome shotgun (WGS) entry which is preliminary data.</text>
</comment>
<gene>
    <name evidence="2" type="ORF">GCM10007416_33300</name>
</gene>
<dbReference type="Pfam" id="PF08241">
    <property type="entry name" value="Methyltransf_11"/>
    <property type="match status" value="1"/>
</dbReference>
<dbReference type="EMBL" id="BMEX01000024">
    <property type="protein sequence ID" value="GGA57408.1"/>
    <property type="molecule type" value="Genomic_DNA"/>
</dbReference>
<name>A0ABQ1H3L7_9BACL</name>
<dbReference type="CDD" id="cd02440">
    <property type="entry name" value="AdoMet_MTases"/>
    <property type="match status" value="1"/>
</dbReference>
<dbReference type="Proteomes" id="UP000617979">
    <property type="component" value="Unassembled WGS sequence"/>
</dbReference>